<evidence type="ECO:0000256" key="2">
    <source>
        <dbReference type="SAM" id="Phobius"/>
    </source>
</evidence>
<sequence>MSYRATDVWYRVWMWGPPVLVVIAITWGVGREYWATSRYHAIVDELESNGVPVTTTQIRDRYKSFEPTNESLEWKELSDAVSILREMSRDSVKGLSDLVPPNEPWPAKPFAELMSEQAQPLLEKMDTLLAKDVPIRLPYTIPNRYMSVTQYLFSSLQDQLNDEFRLAYHNGDSERALSLIQKSRDLGQRIGDSGGLNNYSQQIRNRDWFAVVRKSMKAEFWDANQLREIRKMIGDSDLSGASSDVDPVSGFVAWEPLKRQSYFVTYEDEGERSVFFFGATGVHALAAVEWLQADREELEDHNVTRKRTNREREEDQERFGEIVDRSRNWVSVPYATMNLDVRQVWRISRPNRLRLQTQQHNQKVWTLIAVYLREYQVENGEFPRSLDGLRSVGANVKDWTLTTGEQLGYRADSDGSTAVLWTDAGTPHPTEERGIGRIPYSERTYGAGRAERYEMWFNRKAE</sequence>
<dbReference type="RefSeq" id="WP_099259441.1">
    <property type="nucleotide sequence ID" value="NZ_NIZW01000002.1"/>
</dbReference>
<evidence type="ECO:0000313" key="4">
    <source>
        <dbReference type="Proteomes" id="UP000225740"/>
    </source>
</evidence>
<comment type="caution">
    <text evidence="3">The sequence shown here is derived from an EMBL/GenBank/DDBJ whole genome shotgun (WGS) entry which is preliminary data.</text>
</comment>
<keyword evidence="1" id="KW-0175">Coiled coil</keyword>
<dbReference type="Proteomes" id="UP000225740">
    <property type="component" value="Unassembled WGS sequence"/>
</dbReference>
<keyword evidence="2" id="KW-0472">Membrane</keyword>
<dbReference type="OrthoDB" id="246496at2"/>
<accession>A0A2G1WBY2</accession>
<evidence type="ECO:0000256" key="1">
    <source>
        <dbReference type="SAM" id="Coils"/>
    </source>
</evidence>
<dbReference type="GeneID" id="90607416"/>
<proteinExistence type="predicted"/>
<keyword evidence="2" id="KW-1133">Transmembrane helix</keyword>
<dbReference type="EMBL" id="NIZW01000002">
    <property type="protein sequence ID" value="PHQ36544.1"/>
    <property type="molecule type" value="Genomic_DNA"/>
</dbReference>
<feature type="coiled-coil region" evidence="1">
    <location>
        <begin position="291"/>
        <end position="318"/>
    </location>
</feature>
<keyword evidence="2" id="KW-0812">Transmembrane</keyword>
<organism evidence="3 4">
    <name type="scientific">Rhodopirellula bahusiensis</name>
    <dbReference type="NCBI Taxonomy" id="2014065"/>
    <lineage>
        <taxon>Bacteria</taxon>
        <taxon>Pseudomonadati</taxon>
        <taxon>Planctomycetota</taxon>
        <taxon>Planctomycetia</taxon>
        <taxon>Pirellulales</taxon>
        <taxon>Pirellulaceae</taxon>
        <taxon>Rhodopirellula</taxon>
    </lineage>
</organism>
<keyword evidence="4" id="KW-1185">Reference proteome</keyword>
<gene>
    <name evidence="3" type="ORF">CEE69_03980</name>
</gene>
<dbReference type="AlphaFoldDB" id="A0A2G1WBY2"/>
<feature type="transmembrane region" description="Helical" evidence="2">
    <location>
        <begin position="12"/>
        <end position="30"/>
    </location>
</feature>
<protein>
    <submittedName>
        <fullName evidence="3">Uncharacterized protein</fullName>
    </submittedName>
</protein>
<name>A0A2G1WBY2_9BACT</name>
<reference evidence="3 4" key="1">
    <citation type="submission" date="2017-06" db="EMBL/GenBank/DDBJ databases">
        <title>Description of Rhodopirellula bahusiensis sp. nov.</title>
        <authorList>
            <person name="Kizina J."/>
            <person name="Harder J."/>
        </authorList>
    </citation>
    <scope>NUCLEOTIDE SEQUENCE [LARGE SCALE GENOMIC DNA]</scope>
    <source>
        <strain evidence="3 4">SWK21</strain>
    </source>
</reference>
<evidence type="ECO:0000313" key="3">
    <source>
        <dbReference type="EMBL" id="PHQ36544.1"/>
    </source>
</evidence>